<dbReference type="Pfam" id="PF01565">
    <property type="entry name" value="FAD_binding_4"/>
    <property type="match status" value="1"/>
</dbReference>
<dbReference type="AlphaFoldDB" id="A0AAW9R591"/>
<evidence type="ECO:0000256" key="5">
    <source>
        <dbReference type="ARBA" id="ARBA00023002"/>
    </source>
</evidence>
<keyword evidence="3" id="KW-0285">Flavoprotein</keyword>
<dbReference type="InterPro" id="IPR004113">
    <property type="entry name" value="FAD-bd_oxidored_4_C"/>
</dbReference>
<dbReference type="PROSITE" id="PS51387">
    <property type="entry name" value="FAD_PCMH"/>
    <property type="match status" value="1"/>
</dbReference>
<evidence type="ECO:0000313" key="7">
    <source>
        <dbReference type="EMBL" id="MEJ8566579.1"/>
    </source>
</evidence>
<name>A0AAW9R591_9GAMM</name>
<evidence type="ECO:0000256" key="3">
    <source>
        <dbReference type="ARBA" id="ARBA00022630"/>
    </source>
</evidence>
<evidence type="ECO:0000313" key="8">
    <source>
        <dbReference type="Proteomes" id="UP001359886"/>
    </source>
</evidence>
<keyword evidence="5" id="KW-0560">Oxidoreductase</keyword>
<evidence type="ECO:0000256" key="1">
    <source>
        <dbReference type="ARBA" id="ARBA00001974"/>
    </source>
</evidence>
<dbReference type="Gene3D" id="1.10.45.10">
    <property type="entry name" value="Vanillyl-alcohol Oxidase, Chain A, domain 4"/>
    <property type="match status" value="1"/>
</dbReference>
<dbReference type="GO" id="GO:0071949">
    <property type="term" value="F:FAD binding"/>
    <property type="evidence" value="ECO:0007669"/>
    <property type="project" value="InterPro"/>
</dbReference>
<dbReference type="Gene3D" id="3.30.43.10">
    <property type="entry name" value="Uridine Diphospho-n-acetylenolpyruvylglucosamine Reductase, domain 2"/>
    <property type="match status" value="1"/>
</dbReference>
<accession>A0AAW9R591</accession>
<dbReference type="InterPro" id="IPR006094">
    <property type="entry name" value="Oxid_FAD_bind_N"/>
</dbReference>
<organism evidence="7 8">
    <name type="scientific">Elongatibacter sediminis</name>
    <dbReference type="NCBI Taxonomy" id="3119006"/>
    <lineage>
        <taxon>Bacteria</taxon>
        <taxon>Pseudomonadati</taxon>
        <taxon>Pseudomonadota</taxon>
        <taxon>Gammaproteobacteria</taxon>
        <taxon>Chromatiales</taxon>
        <taxon>Wenzhouxiangellaceae</taxon>
        <taxon>Elongatibacter</taxon>
    </lineage>
</organism>
<evidence type="ECO:0000256" key="2">
    <source>
        <dbReference type="ARBA" id="ARBA00008000"/>
    </source>
</evidence>
<dbReference type="Gene3D" id="3.30.70.2190">
    <property type="match status" value="1"/>
</dbReference>
<comment type="similarity">
    <text evidence="2">Belongs to the FAD-binding oxidoreductase/transferase type 4 family.</text>
</comment>
<comment type="cofactor">
    <cofactor evidence="1">
        <name>FAD</name>
        <dbReference type="ChEBI" id="CHEBI:57692"/>
    </cofactor>
</comment>
<dbReference type="GO" id="GO:0016491">
    <property type="term" value="F:oxidoreductase activity"/>
    <property type="evidence" value="ECO:0007669"/>
    <property type="project" value="UniProtKB-KW"/>
</dbReference>
<feature type="domain" description="FAD-binding PCMH-type" evidence="6">
    <location>
        <begin position="34"/>
        <end position="213"/>
    </location>
</feature>
<protein>
    <submittedName>
        <fullName evidence="7">FAD-binding oxidoreductase</fullName>
    </submittedName>
</protein>
<reference evidence="7 8" key="1">
    <citation type="submission" date="2024-02" db="EMBL/GenBank/DDBJ databases">
        <title>A novel Wenzhouxiangellaceae bacterium, isolated from coastal sediments.</title>
        <authorList>
            <person name="Du Z.-J."/>
            <person name="Ye Y.-Q."/>
            <person name="Zhang X.-Y."/>
        </authorList>
    </citation>
    <scope>NUCLEOTIDE SEQUENCE [LARGE SCALE GENOMIC DNA]</scope>
    <source>
        <strain evidence="7 8">CH-27</strain>
    </source>
</reference>
<dbReference type="InterPro" id="IPR036318">
    <property type="entry name" value="FAD-bd_PCMH-like_sf"/>
</dbReference>
<sequence length="466" mass="50692">MTDLIAQLRDIVGEAGVLTGADVAAHSDTWPPRGDCQAHALIRPASTAEVAEVMKCCHAARQPVVTHGGLTGLVRGSVTRPGDIVLSLQRMRRIENIDRDNRTMTVQAGVALQTVHEAAEEAELLFPLDLGARGSCTIGGNISTNAGGNSVIRYGMMREQVLGLEVVLADGTIVSSMNSVLKNNTGYDLKQWFIGAEGTLGIVTRAVLRLRPLPRSRNTALVAATDFDRVAGLLRTMDTALGGSLSAFEVLWNDFYRLIIGDGENHGVPLATDYPFYVLLEATGSHEDIDRQRFERALEEAFEGELIADAIVAQSEQQREDLWAIRDDIDHLVERLAPTITFDVSLDIPQMDAYVHEVRDTLTARIPGSRCVFFGHIGDGNIHPVLTVGKKEGAAVSEAKGIVYDALRKRGGVVSAEHGIGLEKRPYLGHSRSAVEIELMKTLKRTLDPHNLLNPGKIFSLQEAEQ</sequence>
<dbReference type="InterPro" id="IPR016164">
    <property type="entry name" value="FAD-linked_Oxase-like_C"/>
</dbReference>
<gene>
    <name evidence="7" type="ORF">V3330_02975</name>
</gene>
<dbReference type="SUPFAM" id="SSF55103">
    <property type="entry name" value="FAD-linked oxidases, C-terminal domain"/>
    <property type="match status" value="1"/>
</dbReference>
<dbReference type="GO" id="GO:0022904">
    <property type="term" value="P:respiratory electron transport chain"/>
    <property type="evidence" value="ECO:0007669"/>
    <property type="project" value="TreeGrafter"/>
</dbReference>
<dbReference type="FunFam" id="1.10.45.10:FF:000001">
    <property type="entry name" value="D-lactate dehydrogenase mitochondrial"/>
    <property type="match status" value="1"/>
</dbReference>
<evidence type="ECO:0000259" key="6">
    <source>
        <dbReference type="PROSITE" id="PS51387"/>
    </source>
</evidence>
<evidence type="ECO:0000256" key="4">
    <source>
        <dbReference type="ARBA" id="ARBA00022827"/>
    </source>
</evidence>
<dbReference type="SUPFAM" id="SSF56176">
    <property type="entry name" value="FAD-binding/transporter-associated domain-like"/>
    <property type="match status" value="1"/>
</dbReference>
<dbReference type="InterPro" id="IPR016166">
    <property type="entry name" value="FAD-bd_PCMH"/>
</dbReference>
<dbReference type="Gene3D" id="3.30.70.2740">
    <property type="match status" value="1"/>
</dbReference>
<dbReference type="Gene3D" id="3.30.465.10">
    <property type="match status" value="1"/>
</dbReference>
<dbReference type="RefSeq" id="WP_354693903.1">
    <property type="nucleotide sequence ID" value="NZ_JAZHOG010000002.1"/>
</dbReference>
<dbReference type="Proteomes" id="UP001359886">
    <property type="component" value="Unassembled WGS sequence"/>
</dbReference>
<keyword evidence="4" id="KW-0274">FAD</keyword>
<dbReference type="EMBL" id="JAZHOG010000002">
    <property type="protein sequence ID" value="MEJ8566579.1"/>
    <property type="molecule type" value="Genomic_DNA"/>
</dbReference>
<dbReference type="InterPro" id="IPR051264">
    <property type="entry name" value="FAD-oxidored/transferase_4"/>
</dbReference>
<dbReference type="PANTHER" id="PTHR43716">
    <property type="entry name" value="D-2-HYDROXYGLUTARATE DEHYDROGENASE, MITOCHONDRIAL"/>
    <property type="match status" value="1"/>
</dbReference>
<dbReference type="InterPro" id="IPR016171">
    <property type="entry name" value="Vanillyl_alc_oxidase_C-sub2"/>
</dbReference>
<comment type="caution">
    <text evidence="7">The sequence shown here is derived from an EMBL/GenBank/DDBJ whole genome shotgun (WGS) entry which is preliminary data.</text>
</comment>
<proteinExistence type="inferred from homology"/>
<dbReference type="InterPro" id="IPR016169">
    <property type="entry name" value="FAD-bd_PCMH_sub2"/>
</dbReference>
<dbReference type="InterPro" id="IPR016167">
    <property type="entry name" value="FAD-bd_PCMH_sub1"/>
</dbReference>
<dbReference type="Pfam" id="PF02913">
    <property type="entry name" value="FAD-oxidase_C"/>
    <property type="match status" value="1"/>
</dbReference>
<keyword evidence="8" id="KW-1185">Reference proteome</keyword>
<dbReference type="PANTHER" id="PTHR43716:SF1">
    <property type="entry name" value="D-2-HYDROXYGLUTARATE DEHYDROGENASE, MITOCHONDRIAL"/>
    <property type="match status" value="1"/>
</dbReference>